<evidence type="ECO:0000313" key="7">
    <source>
        <dbReference type="EMBL" id="ADD93971.1"/>
    </source>
</evidence>
<keyword evidence="7" id="KW-0282">Flagellum</keyword>
<dbReference type="NCBIfam" id="TIGR01395">
    <property type="entry name" value="FlgC"/>
    <property type="match status" value="1"/>
</dbReference>
<comment type="subunit">
    <text evidence="3 4">The basal body constitutes a major portion of the flagellar organelle and consists of four rings (L,P,S, and M) mounted on a central rod. The rod consists of about 26 subunits of FlgG in the distal portion, and FlgB, FlgC and FlgF are thought to build up the proximal portion of the rod with about 6 subunits each.</text>
</comment>
<dbReference type="EMBL" id="GU943007">
    <property type="protein sequence ID" value="ADD93971.1"/>
    <property type="molecule type" value="Genomic_DNA"/>
</dbReference>
<organism evidence="7">
    <name type="scientific">uncultured marine bacterium MedDCM-OCT-S09-C247</name>
    <dbReference type="NCBI Taxonomy" id="743078"/>
    <lineage>
        <taxon>Bacteria</taxon>
        <taxon>environmental samples</taxon>
    </lineage>
</organism>
<dbReference type="PANTHER" id="PTHR30435">
    <property type="entry name" value="FLAGELLAR PROTEIN"/>
    <property type="match status" value="1"/>
</dbReference>
<dbReference type="InterPro" id="IPR019776">
    <property type="entry name" value="Flagellar_basal_body_rod_CS"/>
</dbReference>
<dbReference type="PROSITE" id="PS00588">
    <property type="entry name" value="FLAGELLA_BB_ROD"/>
    <property type="match status" value="1"/>
</dbReference>
<evidence type="ECO:0000256" key="4">
    <source>
        <dbReference type="RuleBase" id="RU362062"/>
    </source>
</evidence>
<keyword evidence="7" id="KW-0969">Cilium</keyword>
<evidence type="ECO:0000259" key="6">
    <source>
        <dbReference type="Pfam" id="PF06429"/>
    </source>
</evidence>
<dbReference type="Pfam" id="PF00460">
    <property type="entry name" value="Flg_bb_rod"/>
    <property type="match status" value="1"/>
</dbReference>
<name>D6PE20_9BACT</name>
<dbReference type="InterPro" id="IPR001444">
    <property type="entry name" value="Flag_bb_rod_N"/>
</dbReference>
<reference evidence="7" key="1">
    <citation type="journal article" date="2010" name="ISME J.">
        <title>Metagenome of the Mediterranean deep chlorophyll maximum studied by direct and fosmid library 454 pyrosequencing.</title>
        <authorList>
            <person name="Ghai R."/>
            <person name="Martin-Cuadrado A.B."/>
            <person name="Molto A.G."/>
            <person name="Heredia I.G."/>
            <person name="Cabrera R."/>
            <person name="Martin J."/>
            <person name="Verdu M."/>
            <person name="Deschamps P."/>
            <person name="Moreira D."/>
            <person name="Lopez-Garcia P."/>
            <person name="Mira A."/>
            <person name="Rodriguez-Valera F."/>
        </authorList>
    </citation>
    <scope>NUCLEOTIDE SEQUENCE</scope>
</reference>
<dbReference type="GO" id="GO:0030694">
    <property type="term" value="C:bacterial-type flagellum basal body, rod"/>
    <property type="evidence" value="ECO:0007669"/>
    <property type="project" value="UniProtKB-UniRule"/>
</dbReference>
<sequence>MADLKNIFDVAARGMSAQMVRLNTVASNLANARSVASSEAEAYRAIKPVFSTLYADDLERSGVSSVDVVDIVAVDREPEKVYQPGHPKADEDGYIYMAAVNTEEELVEMLEASRQYENNVEVVSTLRGLMMRTISMGK</sequence>
<protein>
    <recommendedName>
        <fullName evidence="2 4">Flagellar basal-body rod protein FlgC</fullName>
    </recommendedName>
</protein>
<dbReference type="Pfam" id="PF06429">
    <property type="entry name" value="Flg_bbr_C"/>
    <property type="match status" value="1"/>
</dbReference>
<dbReference type="PANTHER" id="PTHR30435:SF29">
    <property type="entry name" value="FLAGELLAR BASAL-BODY ROD PROTEIN FLGC"/>
    <property type="match status" value="1"/>
</dbReference>
<keyword evidence="4" id="KW-0975">Bacterial flagellum</keyword>
<dbReference type="AlphaFoldDB" id="D6PE20"/>
<proteinExistence type="inferred from homology"/>
<dbReference type="InterPro" id="IPR006299">
    <property type="entry name" value="FlgC"/>
</dbReference>
<keyword evidence="7" id="KW-0966">Cell projection</keyword>
<dbReference type="InterPro" id="IPR010930">
    <property type="entry name" value="Flg_bb/hook_C_dom"/>
</dbReference>
<evidence type="ECO:0000259" key="5">
    <source>
        <dbReference type="Pfam" id="PF00460"/>
    </source>
</evidence>
<feature type="domain" description="Flagellar basal-body/hook protein C-terminal" evidence="6">
    <location>
        <begin position="92"/>
        <end position="136"/>
    </location>
</feature>
<evidence type="ECO:0000256" key="2">
    <source>
        <dbReference type="ARBA" id="ARBA00017941"/>
    </source>
</evidence>
<comment type="similarity">
    <text evidence="1">Belongs to the flagella basal body rod proteins family.</text>
</comment>
<evidence type="ECO:0000256" key="3">
    <source>
        <dbReference type="ARBA" id="ARBA00025933"/>
    </source>
</evidence>
<dbReference type="GO" id="GO:0071978">
    <property type="term" value="P:bacterial-type flagellum-dependent swarming motility"/>
    <property type="evidence" value="ECO:0007669"/>
    <property type="project" value="TreeGrafter"/>
</dbReference>
<comment type="subcellular location">
    <subcellularLocation>
        <location evidence="4">Bacterial flagellum basal body</location>
    </subcellularLocation>
</comment>
<evidence type="ECO:0000256" key="1">
    <source>
        <dbReference type="ARBA" id="ARBA00009677"/>
    </source>
</evidence>
<feature type="domain" description="Flagellar basal body rod protein N-terminal" evidence="5">
    <location>
        <begin position="9"/>
        <end position="32"/>
    </location>
</feature>
<accession>D6PE20</accession>